<dbReference type="EMBL" id="CAIIXF020000011">
    <property type="protein sequence ID" value="CAH1799978.1"/>
    <property type="molecule type" value="Genomic_DNA"/>
</dbReference>
<keyword evidence="4" id="KW-1185">Reference proteome</keyword>
<feature type="region of interest" description="Disordered" evidence="2">
    <location>
        <begin position="203"/>
        <end position="349"/>
    </location>
</feature>
<dbReference type="OrthoDB" id="1919336at2759"/>
<evidence type="ECO:0000313" key="4">
    <source>
        <dbReference type="Proteomes" id="UP000749559"/>
    </source>
</evidence>
<evidence type="ECO:0000256" key="2">
    <source>
        <dbReference type="SAM" id="MobiDB-lite"/>
    </source>
</evidence>
<dbReference type="SUPFAM" id="SSF47095">
    <property type="entry name" value="HMG-box"/>
    <property type="match status" value="1"/>
</dbReference>
<dbReference type="GO" id="GO:0005634">
    <property type="term" value="C:nucleus"/>
    <property type="evidence" value="ECO:0007669"/>
    <property type="project" value="UniProtKB-UniRule"/>
</dbReference>
<reference evidence="3" key="1">
    <citation type="submission" date="2022-03" db="EMBL/GenBank/DDBJ databases">
        <authorList>
            <person name="Martin C."/>
        </authorList>
    </citation>
    <scope>NUCLEOTIDE SEQUENCE</scope>
</reference>
<gene>
    <name evidence="3" type="ORF">OFUS_LOCUS23931</name>
</gene>
<dbReference type="InterPro" id="IPR036910">
    <property type="entry name" value="HMG_box_dom_sf"/>
</dbReference>
<dbReference type="PROSITE" id="PS50118">
    <property type="entry name" value="HMG_BOX_2"/>
    <property type="match status" value="1"/>
</dbReference>
<accession>A0A8J1XIN5</accession>
<feature type="compositionally biased region" description="Basic and acidic residues" evidence="2">
    <location>
        <begin position="240"/>
        <end position="266"/>
    </location>
</feature>
<organism evidence="3 4">
    <name type="scientific">Owenia fusiformis</name>
    <name type="common">Polychaete worm</name>
    <dbReference type="NCBI Taxonomy" id="6347"/>
    <lineage>
        <taxon>Eukaryota</taxon>
        <taxon>Metazoa</taxon>
        <taxon>Spiralia</taxon>
        <taxon>Lophotrochozoa</taxon>
        <taxon>Annelida</taxon>
        <taxon>Polychaeta</taxon>
        <taxon>Sedentaria</taxon>
        <taxon>Canalipalpata</taxon>
        <taxon>Sabellida</taxon>
        <taxon>Oweniida</taxon>
        <taxon>Oweniidae</taxon>
        <taxon>Owenia</taxon>
    </lineage>
</organism>
<feature type="region of interest" description="Disordered" evidence="2">
    <location>
        <begin position="75"/>
        <end position="112"/>
    </location>
</feature>
<feature type="coiled-coil region" evidence="1">
    <location>
        <begin position="462"/>
        <end position="504"/>
    </location>
</feature>
<feature type="compositionally biased region" description="Acidic residues" evidence="2">
    <location>
        <begin position="267"/>
        <end position="311"/>
    </location>
</feature>
<name>A0A8J1XIN5_OWEFU</name>
<feature type="compositionally biased region" description="Polar residues" evidence="2">
    <location>
        <begin position="332"/>
        <end position="349"/>
    </location>
</feature>
<sequence length="672" mass="74641">MKSETVKKEPGSVKMESGTVKLEPGTVKMEPRTVKLEPGTVKMEMGTVKMELGTIKTESGPIEKENCKTQMVPNKKNTEQCVNSKSEPKIGTPQGSLTPFDVTTNRRPKRHSAMVSDAKRRAIFNLDNQDDGEPVVKTTKRSPVSNPVPVKKMKNQQCKRRQTRKKKTKVVRKKQGSKGQYVIAEVKINSAITNPIAPAAKEKIDTLVPPHSTPIANSDQIAKPCPNNEIAIPENTDIQDENKGDDNDVEAEKTAQKAGKENKKQVDDDDDFLPDPDDADSDTDEYIEDDDLPSDIGADDEVIDADSDDDYVPASCKSKKAATKRGAINKFSAMSATSSNRGQPYSSLPSCTVTKATAEIIDEIDISDSAEIGENCSILATPSSSKKSKSAFDVLRGKSLPEPKTPKAKHNARFYFNQENRASVKADVGGPAKVVNQALTERWNKLTIEERSEYEAMANADAKRFNIEREEYLAELKRNEETLAAEEKERLAEKEEREANMEAVKLQEGSFQDMLKYVKKSRKAFKELNILDEQTAAEQRKNELLKLRVPQDAANLKQSISNQIASQMKYFQGIKYRGGSIRIEIPNVSKEIYDHIFKDSSHISDPDTFFGKTFSKTLRYGAELTITSGLSVRYTKTSSLLVVSGGYGMDNCGGGWGGGGWGRRRRRWVFPF</sequence>
<comment type="caution">
    <text evidence="3">The sequence shown here is derived from an EMBL/GenBank/DDBJ whole genome shotgun (WGS) entry which is preliminary data.</text>
</comment>
<feature type="compositionally biased region" description="Basic and acidic residues" evidence="2">
    <location>
        <begin position="1"/>
        <end position="11"/>
    </location>
</feature>
<dbReference type="Gene3D" id="1.10.30.10">
    <property type="entry name" value="High mobility group box domain"/>
    <property type="match status" value="1"/>
</dbReference>
<dbReference type="AlphaFoldDB" id="A0A8J1XIN5"/>
<feature type="compositionally biased region" description="Basic residues" evidence="2">
    <location>
        <begin position="151"/>
        <end position="176"/>
    </location>
</feature>
<evidence type="ECO:0000256" key="1">
    <source>
        <dbReference type="SAM" id="Coils"/>
    </source>
</evidence>
<dbReference type="SMART" id="SM00398">
    <property type="entry name" value="HMG"/>
    <property type="match status" value="1"/>
</dbReference>
<dbReference type="GO" id="GO:0003677">
    <property type="term" value="F:DNA binding"/>
    <property type="evidence" value="ECO:0007669"/>
    <property type="project" value="UniProtKB-UniRule"/>
</dbReference>
<dbReference type="Pfam" id="PF09011">
    <property type="entry name" value="HMG_box_2"/>
    <property type="match status" value="1"/>
</dbReference>
<feature type="region of interest" description="Disordered" evidence="2">
    <location>
        <begin position="129"/>
        <end position="178"/>
    </location>
</feature>
<feature type="compositionally biased region" description="Polar residues" evidence="2">
    <location>
        <begin position="93"/>
        <end position="105"/>
    </location>
</feature>
<evidence type="ECO:0000313" key="3">
    <source>
        <dbReference type="EMBL" id="CAH1799978.1"/>
    </source>
</evidence>
<proteinExistence type="predicted"/>
<feature type="region of interest" description="Disordered" evidence="2">
    <location>
        <begin position="1"/>
        <end position="31"/>
    </location>
</feature>
<dbReference type="Proteomes" id="UP000749559">
    <property type="component" value="Unassembled WGS sequence"/>
</dbReference>
<dbReference type="InterPro" id="IPR009071">
    <property type="entry name" value="HMG_box_dom"/>
</dbReference>
<protein>
    <submittedName>
        <fullName evidence="3">Uncharacterized protein</fullName>
    </submittedName>
</protein>
<keyword evidence="1" id="KW-0175">Coiled coil</keyword>